<dbReference type="InterPro" id="IPR022121">
    <property type="entry name" value="Peptidase_M73_camelysin"/>
</dbReference>
<name>A0A5D4KDJ8_9BACI</name>
<gene>
    <name evidence="1" type="ORF">FZC79_10835</name>
</gene>
<accession>A0A5D4KDJ8</accession>
<evidence type="ECO:0000313" key="2">
    <source>
        <dbReference type="Proteomes" id="UP000323317"/>
    </source>
</evidence>
<dbReference type="RefSeq" id="WP_148946840.1">
    <property type="nucleotide sequence ID" value="NZ_VTEH01000007.1"/>
</dbReference>
<keyword evidence="1" id="KW-0167">Capsid protein</keyword>
<sequence>MGIKKKLGLGVASAALGLSLVGGGTWAAFNDIETMTNSLSAGTLDLVLDSAATGKIDVSKLVPGETIERSFEIQNDGNIDIAQVLLSTNATFARGTNGADGALPGNESKEDYLKQFKIDVYDSDSTNLLDEINPSEGRSYVTLYDFVNATEDDDDFDIASGDGLDNIKSVPGKPAADFDNYDTDTITMELEFVNDGTKTNGEYNQNKFMGNSVTLDFTFEATQKTGGPRSNDVE</sequence>
<dbReference type="InterPro" id="IPR023833">
    <property type="entry name" value="Signal_pept_SipW-depend-type"/>
</dbReference>
<dbReference type="NCBIfam" id="TIGR04088">
    <property type="entry name" value="cognate_SipW"/>
    <property type="match status" value="1"/>
</dbReference>
<dbReference type="AlphaFoldDB" id="A0A5D4KDJ8"/>
<evidence type="ECO:0000313" key="1">
    <source>
        <dbReference type="EMBL" id="TYR75252.1"/>
    </source>
</evidence>
<dbReference type="Proteomes" id="UP000323317">
    <property type="component" value="Unassembled WGS sequence"/>
</dbReference>
<protein>
    <submittedName>
        <fullName evidence="1">Spore coat protein</fullName>
    </submittedName>
</protein>
<proteinExistence type="predicted"/>
<keyword evidence="1" id="KW-0946">Virion</keyword>
<organism evidence="1 2">
    <name type="scientific">Rossellomorea vietnamensis</name>
    <dbReference type="NCBI Taxonomy" id="218284"/>
    <lineage>
        <taxon>Bacteria</taxon>
        <taxon>Bacillati</taxon>
        <taxon>Bacillota</taxon>
        <taxon>Bacilli</taxon>
        <taxon>Bacillales</taxon>
        <taxon>Bacillaceae</taxon>
        <taxon>Rossellomorea</taxon>
    </lineage>
</organism>
<dbReference type="EMBL" id="VTEH01000007">
    <property type="protein sequence ID" value="TYR75252.1"/>
    <property type="molecule type" value="Genomic_DNA"/>
</dbReference>
<reference evidence="1 2" key="1">
    <citation type="submission" date="2019-08" db="EMBL/GenBank/DDBJ databases">
        <title>Bacillus genomes from the desert of Cuatro Cienegas, Coahuila.</title>
        <authorList>
            <person name="Olmedo-Alvarez G."/>
        </authorList>
    </citation>
    <scope>NUCLEOTIDE SEQUENCE [LARGE SCALE GENOMIC DNA]</scope>
    <source>
        <strain evidence="1 2">CH40_1T</strain>
    </source>
</reference>
<dbReference type="Pfam" id="PF12389">
    <property type="entry name" value="Peptidase_M73"/>
    <property type="match status" value="1"/>
</dbReference>
<comment type="caution">
    <text evidence="1">The sequence shown here is derived from an EMBL/GenBank/DDBJ whole genome shotgun (WGS) entry which is preliminary data.</text>
</comment>